<feature type="region of interest" description="Disordered" evidence="1">
    <location>
        <begin position="1"/>
        <end position="24"/>
    </location>
</feature>
<evidence type="ECO:0000256" key="1">
    <source>
        <dbReference type="SAM" id="MobiDB-lite"/>
    </source>
</evidence>
<protein>
    <recommendedName>
        <fullName evidence="2">D-isomer specific 2-hydroxyacid dehydrogenase NAD-binding domain-containing protein</fullName>
    </recommendedName>
</protein>
<reference evidence="3 4" key="1">
    <citation type="submission" date="2020-05" db="EMBL/GenBank/DDBJ databases">
        <title>Ramlibacter rhizophilus sp. nov., isolated from rhizosphere soil of national flower Mugunghwa from South Korea.</title>
        <authorList>
            <person name="Zheng-Fei Y."/>
            <person name="Huan T."/>
        </authorList>
    </citation>
    <scope>NUCLEOTIDE SEQUENCE [LARGE SCALE GENOMIC DNA]</scope>
    <source>
        <strain evidence="3 4">H242</strain>
    </source>
</reference>
<feature type="domain" description="D-isomer specific 2-hydroxyacid dehydrogenase NAD-binding" evidence="2">
    <location>
        <begin position="25"/>
        <end position="68"/>
    </location>
</feature>
<dbReference type="Gene3D" id="3.40.50.720">
    <property type="entry name" value="NAD(P)-binding Rossmann-like Domain"/>
    <property type="match status" value="1"/>
</dbReference>
<gene>
    <name evidence="3" type="ORF">HK414_22065</name>
</gene>
<dbReference type="EMBL" id="CP053418">
    <property type="protein sequence ID" value="QJW85151.1"/>
    <property type="molecule type" value="Genomic_DNA"/>
</dbReference>
<dbReference type="Pfam" id="PF02826">
    <property type="entry name" value="2-Hacid_dh_C"/>
    <property type="match status" value="1"/>
</dbReference>
<keyword evidence="4" id="KW-1185">Reference proteome</keyword>
<organism evidence="3 4">
    <name type="scientific">Ramlibacter terrae</name>
    <dbReference type="NCBI Taxonomy" id="2732511"/>
    <lineage>
        <taxon>Bacteria</taxon>
        <taxon>Pseudomonadati</taxon>
        <taxon>Pseudomonadota</taxon>
        <taxon>Betaproteobacteria</taxon>
        <taxon>Burkholderiales</taxon>
        <taxon>Comamonadaceae</taxon>
        <taxon>Ramlibacter</taxon>
    </lineage>
</organism>
<feature type="compositionally biased region" description="Low complexity" evidence="1">
    <location>
        <begin position="1"/>
        <end position="10"/>
    </location>
</feature>
<sequence>MVGAAGRDPSPASPPTPATRSGSASLADLDIPVCLLPLTPETRGILGRDTFDALPEGAALVHCGRGEHRCRTTSCGRLAPGACAAPWWTCSRRSRCRRTIRFGTRPDFWSPRTWRRWRART</sequence>
<evidence type="ECO:0000313" key="4">
    <source>
        <dbReference type="Proteomes" id="UP000500826"/>
    </source>
</evidence>
<dbReference type="InterPro" id="IPR036291">
    <property type="entry name" value="NAD(P)-bd_dom_sf"/>
</dbReference>
<dbReference type="Proteomes" id="UP000500826">
    <property type="component" value="Chromosome"/>
</dbReference>
<evidence type="ECO:0000313" key="3">
    <source>
        <dbReference type="EMBL" id="QJW85151.1"/>
    </source>
</evidence>
<name>A0ABX6P4U5_9BURK</name>
<reference evidence="3 4" key="2">
    <citation type="submission" date="2020-05" db="EMBL/GenBank/DDBJ databases">
        <authorList>
            <person name="Khan S.A."/>
            <person name="Jeon C.O."/>
            <person name="Chun B.H."/>
        </authorList>
    </citation>
    <scope>NUCLEOTIDE SEQUENCE [LARGE SCALE GENOMIC DNA]</scope>
    <source>
        <strain evidence="3 4">H242</strain>
    </source>
</reference>
<evidence type="ECO:0000259" key="2">
    <source>
        <dbReference type="Pfam" id="PF02826"/>
    </source>
</evidence>
<accession>A0ABX6P4U5</accession>
<dbReference type="InterPro" id="IPR006140">
    <property type="entry name" value="D-isomer_DH_NAD-bd"/>
</dbReference>
<dbReference type="SUPFAM" id="SSF51735">
    <property type="entry name" value="NAD(P)-binding Rossmann-fold domains"/>
    <property type="match status" value="1"/>
</dbReference>
<proteinExistence type="predicted"/>